<dbReference type="Gramene" id="CDP17458">
    <property type="protein sequence ID" value="CDP17458"/>
    <property type="gene ID" value="GSCOC_T00000939001"/>
</dbReference>
<dbReference type="STRING" id="49390.A0A068VCP9"/>
<proteinExistence type="inferred from homology"/>
<keyword evidence="3" id="KW-0808">Transferase</keyword>
<dbReference type="PhylomeDB" id="A0A068VCP9"/>
<evidence type="ECO:0000256" key="4">
    <source>
        <dbReference type="ARBA" id="ARBA00022968"/>
    </source>
</evidence>
<evidence type="ECO:0000313" key="10">
    <source>
        <dbReference type="Proteomes" id="UP000295252"/>
    </source>
</evidence>
<evidence type="ECO:0000256" key="1">
    <source>
        <dbReference type="ARBA" id="ARBA00004323"/>
    </source>
</evidence>
<evidence type="ECO:0000256" key="6">
    <source>
        <dbReference type="SAM" id="MobiDB-lite"/>
    </source>
</evidence>
<name>A0A068VCP9_COFCA</name>
<dbReference type="GO" id="GO:0000139">
    <property type="term" value="C:Golgi membrane"/>
    <property type="evidence" value="ECO:0007669"/>
    <property type="project" value="UniProtKB-SubCell"/>
</dbReference>
<dbReference type="OMA" id="IDQCHES"/>
<sequence length="494" mass="56959">MPPTFSSQRSSPPPPPPQHHYSPKKTKPSLLKTTFNSIKSQPGFRLTGWLVITLIFQALIIVFFLRDPSSAPAPSRLQSFQAPTDKECKFGRIYVYDLPPEFNADLLKNCNDLDPWKSRCNAVSKGGFGPKATNLGGVVPENLLPAWYWTDMYIGEVIYHVRVMDYKCRTLDPLQATAFYVPFYPGLAVGKYLWFNYTSKDRDRPSEMLLDWLTKQPYWKKSNGADHVFAFGRLTWDFRRQTDKDTDWGTSFIYMPLMKNVIKITVERSPWDELEFSVPYPTSFHPRSESDIVQWQSYIRSRTRHSLFTFVGATRTKIKNDFRGLLMDYCKSESGSCRVVDCSVTRCSDGATAILEAFLDSDFCLQPKGDGSTRRSFFDCMLAGSIPVYFWEGSFQGQYEWHLPINAKTYSVFINHNDVRNGENGTVRIRKVLEGYSKDEVKKMRETIVDLLPRLLYAESSKGLGNNTKDAFDVTMERVLRRIQLQNLRKKQNF</sequence>
<evidence type="ECO:0000256" key="5">
    <source>
        <dbReference type="ARBA" id="ARBA00023034"/>
    </source>
</evidence>
<dbReference type="GO" id="GO:0009969">
    <property type="term" value="P:xyloglucan biosynthetic process"/>
    <property type="evidence" value="ECO:0007669"/>
    <property type="project" value="TreeGrafter"/>
</dbReference>
<evidence type="ECO:0000256" key="7">
    <source>
        <dbReference type="SAM" id="Phobius"/>
    </source>
</evidence>
<evidence type="ECO:0000259" key="8">
    <source>
        <dbReference type="Pfam" id="PF03016"/>
    </source>
</evidence>
<dbReference type="InParanoid" id="A0A068VCP9"/>
<accession>A0A068VCP9</accession>
<comment type="subcellular location">
    <subcellularLocation>
        <location evidence="1">Golgi apparatus membrane</location>
        <topology evidence="1">Single-pass type II membrane protein</topology>
    </subcellularLocation>
</comment>
<dbReference type="InterPro" id="IPR004263">
    <property type="entry name" value="Exostosin"/>
</dbReference>
<dbReference type="AlphaFoldDB" id="A0A068VCP9"/>
<dbReference type="Pfam" id="PF03016">
    <property type="entry name" value="Exostosin_GT47"/>
    <property type="match status" value="1"/>
</dbReference>
<feature type="compositionally biased region" description="Low complexity" evidence="6">
    <location>
        <begin position="1"/>
        <end position="10"/>
    </location>
</feature>
<keyword evidence="7" id="KW-1133">Transmembrane helix</keyword>
<dbReference type="GO" id="GO:0008378">
    <property type="term" value="F:galactosyltransferase activity"/>
    <property type="evidence" value="ECO:0007669"/>
    <property type="project" value="TreeGrafter"/>
</dbReference>
<feature type="domain" description="Exostosin GT47" evidence="8">
    <location>
        <begin position="88"/>
        <end position="421"/>
    </location>
</feature>
<dbReference type="InterPro" id="IPR040911">
    <property type="entry name" value="Exostosin_GT47"/>
</dbReference>
<dbReference type="OrthoDB" id="1924787at2759"/>
<gene>
    <name evidence="9" type="ORF">GSCOC_T00000939001</name>
</gene>
<comment type="similarity">
    <text evidence="2">Belongs to the glycosyltransferase 47 family.</text>
</comment>
<organism evidence="9 10">
    <name type="scientific">Coffea canephora</name>
    <name type="common">Robusta coffee</name>
    <dbReference type="NCBI Taxonomy" id="49390"/>
    <lineage>
        <taxon>Eukaryota</taxon>
        <taxon>Viridiplantae</taxon>
        <taxon>Streptophyta</taxon>
        <taxon>Embryophyta</taxon>
        <taxon>Tracheophyta</taxon>
        <taxon>Spermatophyta</taxon>
        <taxon>Magnoliopsida</taxon>
        <taxon>eudicotyledons</taxon>
        <taxon>Gunneridae</taxon>
        <taxon>Pentapetalae</taxon>
        <taxon>asterids</taxon>
        <taxon>lamiids</taxon>
        <taxon>Gentianales</taxon>
        <taxon>Rubiaceae</taxon>
        <taxon>Ixoroideae</taxon>
        <taxon>Gardenieae complex</taxon>
        <taxon>Bertiereae - Coffeeae clade</taxon>
        <taxon>Coffeeae</taxon>
        <taxon>Coffea</taxon>
    </lineage>
</organism>
<keyword evidence="4" id="KW-0735">Signal-anchor</keyword>
<evidence type="ECO:0000256" key="2">
    <source>
        <dbReference type="ARBA" id="ARBA00010271"/>
    </source>
</evidence>
<feature type="region of interest" description="Disordered" evidence="6">
    <location>
        <begin position="1"/>
        <end position="27"/>
    </location>
</feature>
<keyword evidence="5" id="KW-0333">Golgi apparatus</keyword>
<evidence type="ECO:0000256" key="3">
    <source>
        <dbReference type="ARBA" id="ARBA00022676"/>
    </source>
</evidence>
<dbReference type="EMBL" id="HG739244">
    <property type="protein sequence ID" value="CDP17458.1"/>
    <property type="molecule type" value="Genomic_DNA"/>
</dbReference>
<keyword evidence="7" id="KW-0812">Transmembrane</keyword>
<keyword evidence="3" id="KW-0328">Glycosyltransferase</keyword>
<keyword evidence="7" id="KW-0472">Membrane</keyword>
<dbReference type="Proteomes" id="UP000295252">
    <property type="component" value="Chromosome VII"/>
</dbReference>
<protein>
    <recommendedName>
        <fullName evidence="8">Exostosin GT47 domain-containing protein</fullName>
    </recommendedName>
</protein>
<feature type="transmembrane region" description="Helical" evidence="7">
    <location>
        <begin position="46"/>
        <end position="65"/>
    </location>
</feature>
<dbReference type="PANTHER" id="PTHR11062:SF219">
    <property type="entry name" value="XYLOGLUCAN GALACTOSYLTRANSFERASE XLT2-LIKE"/>
    <property type="match status" value="1"/>
</dbReference>
<dbReference type="PANTHER" id="PTHR11062">
    <property type="entry name" value="EXOSTOSIN HEPARAN SULFATE GLYCOSYLTRANSFERASE -RELATED"/>
    <property type="match status" value="1"/>
</dbReference>
<evidence type="ECO:0000313" key="9">
    <source>
        <dbReference type="EMBL" id="CDP17458.1"/>
    </source>
</evidence>
<reference evidence="10" key="1">
    <citation type="journal article" date="2014" name="Science">
        <title>The coffee genome provides insight into the convergent evolution of caffeine biosynthesis.</title>
        <authorList>
            <person name="Denoeud F."/>
            <person name="Carretero-Paulet L."/>
            <person name="Dereeper A."/>
            <person name="Droc G."/>
            <person name="Guyot R."/>
            <person name="Pietrella M."/>
            <person name="Zheng C."/>
            <person name="Alberti A."/>
            <person name="Anthony F."/>
            <person name="Aprea G."/>
            <person name="Aury J.M."/>
            <person name="Bento P."/>
            <person name="Bernard M."/>
            <person name="Bocs S."/>
            <person name="Campa C."/>
            <person name="Cenci A."/>
            <person name="Combes M.C."/>
            <person name="Crouzillat D."/>
            <person name="Da Silva C."/>
            <person name="Daddiego L."/>
            <person name="De Bellis F."/>
            <person name="Dussert S."/>
            <person name="Garsmeur O."/>
            <person name="Gayraud T."/>
            <person name="Guignon V."/>
            <person name="Jahn K."/>
            <person name="Jamilloux V."/>
            <person name="Joet T."/>
            <person name="Labadie K."/>
            <person name="Lan T."/>
            <person name="Leclercq J."/>
            <person name="Lepelley M."/>
            <person name="Leroy T."/>
            <person name="Li L.T."/>
            <person name="Librado P."/>
            <person name="Lopez L."/>
            <person name="Munoz A."/>
            <person name="Noel B."/>
            <person name="Pallavicini A."/>
            <person name="Perrotta G."/>
            <person name="Poncet V."/>
            <person name="Pot D."/>
            <person name="Priyono X."/>
            <person name="Rigoreau M."/>
            <person name="Rouard M."/>
            <person name="Rozas J."/>
            <person name="Tranchant-Dubreuil C."/>
            <person name="VanBuren R."/>
            <person name="Zhang Q."/>
            <person name="Andrade A.C."/>
            <person name="Argout X."/>
            <person name="Bertrand B."/>
            <person name="de Kochko A."/>
            <person name="Graziosi G."/>
            <person name="Henry R.J."/>
            <person name="Jayarama X."/>
            <person name="Ming R."/>
            <person name="Nagai C."/>
            <person name="Rounsley S."/>
            <person name="Sankoff D."/>
            <person name="Giuliano G."/>
            <person name="Albert V.A."/>
            <person name="Wincker P."/>
            <person name="Lashermes P."/>
        </authorList>
    </citation>
    <scope>NUCLEOTIDE SEQUENCE [LARGE SCALE GENOMIC DNA]</scope>
    <source>
        <strain evidence="10">cv. DH200-94</strain>
    </source>
</reference>
<keyword evidence="10" id="KW-1185">Reference proteome</keyword>